<sequence length="510" mass="54892">MRAKIHHAPSRSTVAERGASIVPLLRAPPFPWAAPVTITVAGGTPPSLAEARLALDALRAARVGGAFWDGDGDPWTRVETAASVQAEPADDLAIVAWLSHVEVRDGMGGIVDPVRIEHACLERLTAFACHDPFEDRPATLAETIARLAGWRRTLDANRRIGVMTGMAMWKRTAIGRFLWDGRAHPADLSPKKALAAARRSGRAIAGWASRIPPDYARDVAAAGLDLHIVEDGFVRSSGLGADGRVPSSVTVDTRGVYYDPGQPSDLEILLQTHAFPDALIARARRLRGMICDMRIGKYGVDAGTVAPLPDRRCVLAIGQVEDDRSVLCGGAGVTSNIAFLARVRACEPDAFIVYRPHPDVLAGHRKGHISSATAAASVDRIDQDSGLLSLVERVDAVHVLTSLTGFEALMRGRPVTVHGRPFYAGWGLTEDLVDQPDRRARRLTLDQLVAGALILYPRYIDPVTGVFCDVETLIGRIAAGQGRSDTAFTLLRRALGRLRHRGVLLSAGLR</sequence>
<comment type="caution">
    <text evidence="1">The sequence shown here is derived from an EMBL/GenBank/DDBJ whole genome shotgun (WGS) entry which is preliminary data.</text>
</comment>
<dbReference type="EMBL" id="QAOG01000001">
    <property type="protein sequence ID" value="PTQ62543.1"/>
    <property type="molecule type" value="Genomic_DNA"/>
</dbReference>
<dbReference type="GO" id="GO:0015774">
    <property type="term" value="P:polysaccharide transport"/>
    <property type="evidence" value="ECO:0007669"/>
    <property type="project" value="InterPro"/>
</dbReference>
<organism evidence="1 2">
    <name type="scientific">Sphingomonas aurantiaca</name>
    <dbReference type="NCBI Taxonomy" id="185949"/>
    <lineage>
        <taxon>Bacteria</taxon>
        <taxon>Pseudomonadati</taxon>
        <taxon>Pseudomonadota</taxon>
        <taxon>Alphaproteobacteria</taxon>
        <taxon>Sphingomonadales</taxon>
        <taxon>Sphingomonadaceae</taxon>
        <taxon>Sphingomonas</taxon>
    </lineage>
</organism>
<keyword evidence="2" id="KW-1185">Reference proteome</keyword>
<dbReference type="RefSeq" id="WP_107956781.1">
    <property type="nucleotide sequence ID" value="NZ_QAOG01000001.1"/>
</dbReference>
<dbReference type="AlphaFoldDB" id="A0A2T5GTA1"/>
<evidence type="ECO:0000313" key="1">
    <source>
        <dbReference type="EMBL" id="PTQ62543.1"/>
    </source>
</evidence>
<dbReference type="Pfam" id="PF05159">
    <property type="entry name" value="Capsule_synth"/>
    <property type="match status" value="2"/>
</dbReference>
<protein>
    <submittedName>
        <fullName evidence="1">Capsular polysaccharide export protein</fullName>
    </submittedName>
</protein>
<evidence type="ECO:0000313" key="2">
    <source>
        <dbReference type="Proteomes" id="UP000244189"/>
    </source>
</evidence>
<gene>
    <name evidence="1" type="ORF">C8J26_0824</name>
</gene>
<dbReference type="InterPro" id="IPR007833">
    <property type="entry name" value="Capsule_polysaccharide_synth"/>
</dbReference>
<accession>A0A2T5GTA1</accession>
<dbReference type="Proteomes" id="UP000244189">
    <property type="component" value="Unassembled WGS sequence"/>
</dbReference>
<dbReference type="GO" id="GO:0000271">
    <property type="term" value="P:polysaccharide biosynthetic process"/>
    <property type="evidence" value="ECO:0007669"/>
    <property type="project" value="InterPro"/>
</dbReference>
<name>A0A2T5GTA1_9SPHN</name>
<proteinExistence type="predicted"/>
<reference evidence="1 2" key="1">
    <citation type="submission" date="2018-04" db="EMBL/GenBank/DDBJ databases">
        <title>Genomic Encyclopedia of Type Strains, Phase III (KMG-III): the genomes of soil and plant-associated and newly described type strains.</title>
        <authorList>
            <person name="Whitman W."/>
        </authorList>
    </citation>
    <scope>NUCLEOTIDE SEQUENCE [LARGE SCALE GENOMIC DNA]</scope>
    <source>
        <strain evidence="1 2">MA101b</strain>
    </source>
</reference>
<dbReference type="CDD" id="cd16439">
    <property type="entry name" value="beta_Kdo_transferase_KpsC_2"/>
    <property type="match status" value="1"/>
</dbReference>